<evidence type="ECO:0000313" key="2">
    <source>
        <dbReference type="Proteomes" id="UP001162131"/>
    </source>
</evidence>
<organism evidence="1 2">
    <name type="scientific">Blepharisma stoltei</name>
    <dbReference type="NCBI Taxonomy" id="1481888"/>
    <lineage>
        <taxon>Eukaryota</taxon>
        <taxon>Sar</taxon>
        <taxon>Alveolata</taxon>
        <taxon>Ciliophora</taxon>
        <taxon>Postciliodesmatophora</taxon>
        <taxon>Heterotrichea</taxon>
        <taxon>Heterotrichida</taxon>
        <taxon>Blepharismidae</taxon>
        <taxon>Blepharisma</taxon>
    </lineage>
</organism>
<dbReference type="EMBL" id="CAJZBQ010000048">
    <property type="protein sequence ID" value="CAG9329743.1"/>
    <property type="molecule type" value="Genomic_DNA"/>
</dbReference>
<reference evidence="1" key="1">
    <citation type="submission" date="2021-09" db="EMBL/GenBank/DDBJ databases">
        <authorList>
            <consortium name="AG Swart"/>
            <person name="Singh M."/>
            <person name="Singh A."/>
            <person name="Seah K."/>
            <person name="Emmerich C."/>
        </authorList>
    </citation>
    <scope>NUCLEOTIDE SEQUENCE</scope>
    <source>
        <strain evidence="1">ATCC30299</strain>
    </source>
</reference>
<evidence type="ECO:0000313" key="1">
    <source>
        <dbReference type="EMBL" id="CAG9329743.1"/>
    </source>
</evidence>
<accession>A0AAU9JVI8</accession>
<dbReference type="Proteomes" id="UP001162131">
    <property type="component" value="Unassembled WGS sequence"/>
</dbReference>
<protein>
    <recommendedName>
        <fullName evidence="3">RING-type domain-containing protein</fullName>
    </recommendedName>
</protein>
<name>A0AAU9JVI8_9CILI</name>
<gene>
    <name evidence="1" type="ORF">BSTOLATCC_MIC49455</name>
</gene>
<proteinExistence type="predicted"/>
<dbReference type="AlphaFoldDB" id="A0AAU9JVI8"/>
<keyword evidence="2" id="KW-1185">Reference proteome</keyword>
<sequence>MICICHFLLLHQNYQNLHFSHFAVPKNFITWNFFPLIKIWTIYYFRCLGKDYLKTIAYYYEPDNPLFQRDHNESRIEKDSSQAQLAQIRMLNAHVTTAATAHLPKIRRSGAVRRYVQANIEQLMERLSLDSSSMSIVEDESLHPCMICLTRRPNMMYTVCCFEPTHQNCCRSSKALCPHCRSEQFALHSEPSEPARAFNR</sequence>
<comment type="caution">
    <text evidence="1">The sequence shown here is derived from an EMBL/GenBank/DDBJ whole genome shotgun (WGS) entry which is preliminary data.</text>
</comment>
<evidence type="ECO:0008006" key="3">
    <source>
        <dbReference type="Google" id="ProtNLM"/>
    </source>
</evidence>